<dbReference type="SUPFAM" id="SSF51905">
    <property type="entry name" value="FAD/NAD(P)-binding domain"/>
    <property type="match status" value="1"/>
</dbReference>
<dbReference type="EMBL" id="CP006272">
    <property type="protein sequence ID" value="AGZ43814.1"/>
    <property type="molecule type" value="Genomic_DNA"/>
</dbReference>
<dbReference type="AlphaFoldDB" id="U5W3V2"/>
<dbReference type="KEGG" id="afs:AFR_27765"/>
<evidence type="ECO:0000259" key="5">
    <source>
        <dbReference type="Pfam" id="PF00890"/>
    </source>
</evidence>
<keyword evidence="3" id="KW-0274">FAD</keyword>
<dbReference type="HOGENOM" id="CLU_011398_4_2_11"/>
<dbReference type="RefSeq" id="WP_023560151.1">
    <property type="nucleotide sequence ID" value="NC_022657.1"/>
</dbReference>
<dbReference type="eggNOG" id="COG1053">
    <property type="taxonomic scope" value="Bacteria"/>
</dbReference>
<keyword evidence="4" id="KW-0560">Oxidoreductase</keyword>
<dbReference type="PATRIC" id="fig|1246995.3.peg.5627"/>
<comment type="cofactor">
    <cofactor evidence="1">
        <name>FAD</name>
        <dbReference type="ChEBI" id="CHEBI:57692"/>
    </cofactor>
</comment>
<dbReference type="OrthoDB" id="9813348at2"/>
<evidence type="ECO:0000256" key="2">
    <source>
        <dbReference type="ARBA" id="ARBA00022630"/>
    </source>
</evidence>
<accession>U5W3V2</accession>
<gene>
    <name evidence="6" type="ORF">AFR_27765</name>
</gene>
<evidence type="ECO:0000313" key="7">
    <source>
        <dbReference type="Proteomes" id="UP000017746"/>
    </source>
</evidence>
<evidence type="ECO:0000256" key="4">
    <source>
        <dbReference type="ARBA" id="ARBA00023002"/>
    </source>
</evidence>
<dbReference type="GO" id="GO:0008202">
    <property type="term" value="P:steroid metabolic process"/>
    <property type="evidence" value="ECO:0007669"/>
    <property type="project" value="UniProtKB-ARBA"/>
</dbReference>
<feature type="domain" description="FAD-dependent oxidoreductase 2 FAD-binding" evidence="5">
    <location>
        <begin position="10"/>
        <end position="521"/>
    </location>
</feature>
<dbReference type="PANTHER" id="PTHR43400">
    <property type="entry name" value="FUMARATE REDUCTASE"/>
    <property type="match status" value="1"/>
</dbReference>
<evidence type="ECO:0000256" key="1">
    <source>
        <dbReference type="ARBA" id="ARBA00001974"/>
    </source>
</evidence>
<dbReference type="GO" id="GO:0033765">
    <property type="term" value="F:steroid dehydrogenase activity, acting on the CH-CH group of donors"/>
    <property type="evidence" value="ECO:0007669"/>
    <property type="project" value="UniProtKB-ARBA"/>
</dbReference>
<sequence length="543" mass="58166">MTRRWDREVDLLVAGTGAAGLSAAITAKDAGAEVLVVESTELWGGTTTMSGGGLWMPAHPLMAGLGKTDTAAKALLYLDTVIGDVGPASSPERRRAFVHAVPGLYTLLERLGVRWAVAADYPDYYPDKPGGMTGRSIEVEPFDVRKLGDWFAKSRARDGLPPVPLKTDDVWLIARSWSTRDGFARGARFAGRTAAALLTGKRLYGTGTAVSASLMHIVRTQGTEVLLESPVTELVIENGEVTGAIAGGLAVRARQGVLLGAGGFAHNTEWREKHHGLSGWSSASTGDQGTAIELGQRAGAQLALMDDAWWGAGVPMPDGTTQFLLWERSFPYSIVVDGAGDRYLNESESYVDFGHHMLEHNAVPSWLIVDGRHRRRYLFAALAAGGRKLRETGTLVQAETIERLATKLRMDPWRLRATVERFNRFAASGVDEDFGRGRTAYDRYYGDPTVEPNPNLGALEKPPFQAIKLVPGDLGTKGGLLTDEHARVLDTEGTPIPGLYAAGNTTASVMGRTYPGAGATIAPAAIFGYLGALHATGRRSDGQ</sequence>
<proteinExistence type="predicted"/>
<dbReference type="STRING" id="1246995.AFR_27765"/>
<dbReference type="SUPFAM" id="SSF56425">
    <property type="entry name" value="Succinate dehydrogenase/fumarate reductase flavoprotein, catalytic domain"/>
    <property type="match status" value="1"/>
</dbReference>
<dbReference type="InterPro" id="IPR036188">
    <property type="entry name" value="FAD/NAD-bd_sf"/>
</dbReference>
<dbReference type="Proteomes" id="UP000017746">
    <property type="component" value="Chromosome"/>
</dbReference>
<organism evidence="6 7">
    <name type="scientific">Actinoplanes friuliensis DSM 7358</name>
    <dbReference type="NCBI Taxonomy" id="1246995"/>
    <lineage>
        <taxon>Bacteria</taxon>
        <taxon>Bacillati</taxon>
        <taxon>Actinomycetota</taxon>
        <taxon>Actinomycetes</taxon>
        <taxon>Micromonosporales</taxon>
        <taxon>Micromonosporaceae</taxon>
        <taxon>Actinoplanes</taxon>
    </lineage>
</organism>
<reference evidence="6 7" key="1">
    <citation type="journal article" date="2014" name="J. Biotechnol.">
        <title>Complete genome sequence of the actinobacterium Actinoplanes friuliensis HAG 010964, producer of the lipopeptide antibiotic friulimycin.</title>
        <authorList>
            <person name="Ruckert C."/>
            <person name="Szczepanowski R."/>
            <person name="Albersmeier A."/>
            <person name="Goesmann A."/>
            <person name="Fischer N."/>
            <person name="Steinkamper A."/>
            <person name="Puhler A."/>
            <person name="Biener R."/>
            <person name="Schwartz D."/>
            <person name="Kalinowski J."/>
        </authorList>
    </citation>
    <scope>NUCLEOTIDE SEQUENCE [LARGE SCALE GENOMIC DNA]</scope>
    <source>
        <strain evidence="6 7">DSM 7358</strain>
    </source>
</reference>
<keyword evidence="2" id="KW-0285">Flavoprotein</keyword>
<dbReference type="Gene3D" id="3.50.50.60">
    <property type="entry name" value="FAD/NAD(P)-binding domain"/>
    <property type="match status" value="2"/>
</dbReference>
<dbReference type="Pfam" id="PF00890">
    <property type="entry name" value="FAD_binding_2"/>
    <property type="match status" value="1"/>
</dbReference>
<name>U5W3V2_9ACTN</name>
<protein>
    <submittedName>
        <fullName evidence="6">Putative FAD-dependent oxidoreductase</fullName>
    </submittedName>
</protein>
<keyword evidence="7" id="KW-1185">Reference proteome</keyword>
<dbReference type="InterPro" id="IPR027477">
    <property type="entry name" value="Succ_DH/fumarate_Rdtase_cat_sf"/>
</dbReference>
<dbReference type="InterPro" id="IPR003953">
    <property type="entry name" value="FAD-dep_OxRdtase_2_FAD-bd"/>
</dbReference>
<dbReference type="PANTHER" id="PTHR43400:SF10">
    <property type="entry name" value="3-OXOSTEROID 1-DEHYDROGENASE"/>
    <property type="match status" value="1"/>
</dbReference>
<evidence type="ECO:0000256" key="3">
    <source>
        <dbReference type="ARBA" id="ARBA00022827"/>
    </source>
</evidence>
<evidence type="ECO:0000313" key="6">
    <source>
        <dbReference type="EMBL" id="AGZ43814.1"/>
    </source>
</evidence>
<dbReference type="InterPro" id="IPR050315">
    <property type="entry name" value="FAD-oxidoreductase_2"/>
</dbReference>